<feature type="region of interest" description="Disordered" evidence="9">
    <location>
        <begin position="35"/>
        <end position="81"/>
    </location>
</feature>
<keyword evidence="5 7" id="KW-0505">Motor protein</keyword>
<feature type="region of interest" description="Disordered" evidence="9">
    <location>
        <begin position="1173"/>
        <end position="1196"/>
    </location>
</feature>
<feature type="coiled-coil region" evidence="8">
    <location>
        <begin position="1100"/>
        <end position="1148"/>
    </location>
</feature>
<feature type="compositionally biased region" description="Polar residues" evidence="9">
    <location>
        <begin position="44"/>
        <end position="76"/>
    </location>
</feature>
<evidence type="ECO:0000256" key="7">
    <source>
        <dbReference type="PROSITE-ProRule" id="PRU00283"/>
    </source>
</evidence>
<reference evidence="11 12" key="1">
    <citation type="journal article" date="2024" name="Plant Biotechnol. J.">
        <title>Dendrobium thyrsiflorum genome and its molecular insights into genes involved in important horticultural traits.</title>
        <authorList>
            <person name="Chen B."/>
            <person name="Wang J.Y."/>
            <person name="Zheng P.J."/>
            <person name="Li K.L."/>
            <person name="Liang Y.M."/>
            <person name="Chen X.F."/>
            <person name="Zhang C."/>
            <person name="Zhao X."/>
            <person name="He X."/>
            <person name="Zhang G.Q."/>
            <person name="Liu Z.J."/>
            <person name="Xu Q."/>
        </authorList>
    </citation>
    <scope>NUCLEOTIDE SEQUENCE [LARGE SCALE GENOMIC DNA]</scope>
    <source>
        <strain evidence="11">GZMU011</strain>
    </source>
</reference>
<evidence type="ECO:0000259" key="10">
    <source>
        <dbReference type="PROSITE" id="PS50067"/>
    </source>
</evidence>
<evidence type="ECO:0000256" key="3">
    <source>
        <dbReference type="ARBA" id="ARBA00022840"/>
    </source>
</evidence>
<evidence type="ECO:0000313" key="12">
    <source>
        <dbReference type="Proteomes" id="UP001552299"/>
    </source>
</evidence>
<accession>A0ABD0VKQ8</accession>
<evidence type="ECO:0000256" key="9">
    <source>
        <dbReference type="SAM" id="MobiDB-lite"/>
    </source>
</evidence>
<evidence type="ECO:0000256" key="6">
    <source>
        <dbReference type="ARBA" id="ARBA00034488"/>
    </source>
</evidence>
<dbReference type="InterPro" id="IPR036961">
    <property type="entry name" value="Kinesin_motor_dom_sf"/>
</dbReference>
<comment type="similarity">
    <text evidence="6">Belongs to the TRAFAC class myosin-kinesin ATPase superfamily. Kinesin family. KIN-12 subfamily.</text>
</comment>
<dbReference type="InterPro" id="IPR044986">
    <property type="entry name" value="KIF15/KIN-12"/>
</dbReference>
<feature type="coiled-coil region" evidence="8">
    <location>
        <begin position="1010"/>
        <end position="1037"/>
    </location>
</feature>
<sequence length="1196" mass="133104">MELFSLFFGSLSVARSSMEPLQTLSPSCRLASPLAPRSLPGSACKTSSVLANSRSGRENTPPSHPNVQIDRSSSTLAPKKKLKQRVAPIVGGNPAFDGPKDGSVLPSDDSVKVVVRIRPDQEKVGHRIVQRISSDTLSIGDQTYSFDSILDSGSSQEDVFNLIGMPLVKNSLAGFNNSIVCYGQSGTGKTYTMWGPPSAMVDGQCINSLQGIVPRIFQMLFSEINKKEESSEEVQTNYQCRCSFLEIYNEQINDLLDPTQRNLLVREETKGSFQVENLSEEYVNTVEDVTQLLVKGLSNRKVGATNVNSKSSRSHVIFTCVIESWCKGLSSKFFSSSKTSRINFVDLAGIGDNNVDGFSRQTVQEDRFIKNSLSKLGRLVNILSDSAHQENEEKVPRVDSCLNNALQDTLGGNAKATFICSIFPDERYKAITLSTLRFGGRVKRMKNKAIINEISEDDVNGLSDQIRQLKEELIRAKSFGSNCVVSTEGHFKRHTNRESLNILRRSLNRSLFLPAIDNDPEVDMDVDEEDVKELCVQFNNDLNSSIDNDPEVDMDVDEEDVKELCVQLNDLNSSMGDQTKILTEDDSISLLSTNTEFNSSVDQSGSKTDQKPNFCSFPESNELKQEYSEVQELEKPNTLKVVLMESNSVLCNSENSTPCNQSPLLQEPVFCASPKVDDSLKKSSSNSPTTLLITNVASESPKHGSEKGSFSKVADSIRSSLQSSKVSPIESLAASLHRGLQIIDYHQRNSASSKSPVALSFEHLSLISYQSGMKEVEAPPKDMNASFLCSDCKKQVTAYGRCNMDVQINFGLSKEINKEVLEGGGIKASEDVNRRNAELEALCAEQAEKIKKLDSQIELYKRGSKQSSNLEHNPSVVMESENEEKASFSNQENVTDHGISLGCSDKEALLKEIECLRKQLKSYTCSSTNASPLEQLRNGSSTPVKGGEEFESEKVRWMESESRWISLTEELRIDLESNRRLAEKKELELSLEKQCTAELDDALHRSILGHARIIEHYAELQEKYDELLAKHRKVMEGIAEVKKAAAKAESKCKGSAFAAALAAELATSRIEREKERKYLKEQNRVLKLQLRDTAEAVHAAGELLVRLKEAEEAVSITEEKYGKAQQEIEKLRRQIEKLKKKHTMEIATMKHYLAESRLPESALEPLYQQDCDSVDQNRAPLPDDMSWRSAFKPSYQ</sequence>
<dbReference type="Pfam" id="PF00225">
    <property type="entry name" value="Kinesin"/>
    <property type="match status" value="1"/>
</dbReference>
<dbReference type="PANTHER" id="PTHR37739:SF16">
    <property type="entry name" value="KINESIN-LIKE PROTEIN"/>
    <property type="match status" value="1"/>
</dbReference>
<evidence type="ECO:0000313" key="11">
    <source>
        <dbReference type="EMBL" id="KAL0925340.1"/>
    </source>
</evidence>
<organism evidence="11 12">
    <name type="scientific">Dendrobium thyrsiflorum</name>
    <name type="common">Pinecone-like raceme dendrobium</name>
    <name type="synonym">Orchid</name>
    <dbReference type="NCBI Taxonomy" id="117978"/>
    <lineage>
        <taxon>Eukaryota</taxon>
        <taxon>Viridiplantae</taxon>
        <taxon>Streptophyta</taxon>
        <taxon>Embryophyta</taxon>
        <taxon>Tracheophyta</taxon>
        <taxon>Spermatophyta</taxon>
        <taxon>Magnoliopsida</taxon>
        <taxon>Liliopsida</taxon>
        <taxon>Asparagales</taxon>
        <taxon>Orchidaceae</taxon>
        <taxon>Epidendroideae</taxon>
        <taxon>Malaxideae</taxon>
        <taxon>Dendrobiinae</taxon>
        <taxon>Dendrobium</taxon>
    </lineage>
</organism>
<dbReference type="SMART" id="SM00129">
    <property type="entry name" value="KISc"/>
    <property type="match status" value="1"/>
</dbReference>
<evidence type="ECO:0000256" key="1">
    <source>
        <dbReference type="ARBA" id="ARBA00022701"/>
    </source>
</evidence>
<dbReference type="Gene3D" id="3.40.850.10">
    <property type="entry name" value="Kinesin motor domain"/>
    <property type="match status" value="1"/>
</dbReference>
<protein>
    <recommendedName>
        <fullName evidence="10">Kinesin motor domain-containing protein</fullName>
    </recommendedName>
</protein>
<evidence type="ECO:0000256" key="5">
    <source>
        <dbReference type="ARBA" id="ARBA00023175"/>
    </source>
</evidence>
<keyword evidence="1" id="KW-0493">Microtubule</keyword>
<name>A0ABD0VKQ8_DENTH</name>
<gene>
    <name evidence="11" type="ORF">M5K25_003661</name>
</gene>
<evidence type="ECO:0000256" key="8">
    <source>
        <dbReference type="SAM" id="Coils"/>
    </source>
</evidence>
<keyword evidence="3 7" id="KW-0067">ATP-binding</keyword>
<comment type="caution">
    <text evidence="11">The sequence shown here is derived from an EMBL/GenBank/DDBJ whole genome shotgun (WGS) entry which is preliminary data.</text>
</comment>
<feature type="coiled-coil region" evidence="8">
    <location>
        <begin position="829"/>
        <end position="856"/>
    </location>
</feature>
<dbReference type="InterPro" id="IPR001752">
    <property type="entry name" value="Kinesin_motor_dom"/>
</dbReference>
<feature type="domain" description="Kinesin motor" evidence="10">
    <location>
        <begin position="110"/>
        <end position="445"/>
    </location>
</feature>
<keyword evidence="12" id="KW-1185">Reference proteome</keyword>
<dbReference type="PANTHER" id="PTHR37739">
    <property type="entry name" value="KINESIN-LIKE PROTEIN KIN-12D"/>
    <property type="match status" value="1"/>
</dbReference>
<feature type="binding site" evidence="7">
    <location>
        <begin position="183"/>
        <end position="190"/>
    </location>
    <ligand>
        <name>ATP</name>
        <dbReference type="ChEBI" id="CHEBI:30616"/>
    </ligand>
</feature>
<keyword evidence="2 7" id="KW-0547">Nucleotide-binding</keyword>
<dbReference type="PROSITE" id="PS50067">
    <property type="entry name" value="KINESIN_MOTOR_2"/>
    <property type="match status" value="1"/>
</dbReference>
<dbReference type="SUPFAM" id="SSF52540">
    <property type="entry name" value="P-loop containing nucleoside triphosphate hydrolases"/>
    <property type="match status" value="1"/>
</dbReference>
<dbReference type="PRINTS" id="PR00380">
    <property type="entry name" value="KINESINHEAVY"/>
</dbReference>
<dbReference type="AlphaFoldDB" id="A0ABD0VKQ8"/>
<evidence type="ECO:0000256" key="4">
    <source>
        <dbReference type="ARBA" id="ARBA00023054"/>
    </source>
</evidence>
<evidence type="ECO:0000256" key="2">
    <source>
        <dbReference type="ARBA" id="ARBA00022741"/>
    </source>
</evidence>
<dbReference type="GO" id="GO:0005874">
    <property type="term" value="C:microtubule"/>
    <property type="evidence" value="ECO:0007669"/>
    <property type="project" value="UniProtKB-KW"/>
</dbReference>
<proteinExistence type="inferred from homology"/>
<dbReference type="EMBL" id="JANQDX010000004">
    <property type="protein sequence ID" value="KAL0925340.1"/>
    <property type="molecule type" value="Genomic_DNA"/>
</dbReference>
<dbReference type="Proteomes" id="UP001552299">
    <property type="component" value="Unassembled WGS sequence"/>
</dbReference>
<keyword evidence="4 8" id="KW-0175">Coiled coil</keyword>
<dbReference type="GO" id="GO:0005524">
    <property type="term" value="F:ATP binding"/>
    <property type="evidence" value="ECO:0007669"/>
    <property type="project" value="UniProtKB-UniRule"/>
</dbReference>
<dbReference type="InterPro" id="IPR027417">
    <property type="entry name" value="P-loop_NTPase"/>
</dbReference>
<dbReference type="GO" id="GO:0003774">
    <property type="term" value="F:cytoskeletal motor activity"/>
    <property type="evidence" value="ECO:0007669"/>
    <property type="project" value="UniProtKB-UniRule"/>
</dbReference>